<gene>
    <name evidence="1" type="ORF">KK1_045334</name>
</gene>
<dbReference type="STRING" id="3821.A0A151QTX7"/>
<keyword evidence="2" id="KW-1185">Reference proteome</keyword>
<dbReference type="PANTHER" id="PTHR31635:SF196">
    <property type="entry name" value="REVERSE TRANSCRIPTASE DOMAIN-CONTAINING PROTEIN-RELATED"/>
    <property type="match status" value="1"/>
</dbReference>
<evidence type="ECO:0000313" key="2">
    <source>
        <dbReference type="Proteomes" id="UP000075243"/>
    </source>
</evidence>
<dbReference type="GO" id="GO:0003964">
    <property type="term" value="F:RNA-directed DNA polymerase activity"/>
    <property type="evidence" value="ECO:0007669"/>
    <property type="project" value="UniProtKB-KW"/>
</dbReference>
<evidence type="ECO:0000313" key="1">
    <source>
        <dbReference type="EMBL" id="KYP33787.1"/>
    </source>
</evidence>
<dbReference type="EMBL" id="KQ484773">
    <property type="protein sequence ID" value="KYP33787.1"/>
    <property type="molecule type" value="Genomic_DNA"/>
</dbReference>
<dbReference type="OMA" id="IWANIRA"/>
<reference evidence="1" key="1">
    <citation type="journal article" date="2012" name="Nat. Biotechnol.">
        <title>Draft genome sequence of pigeonpea (Cajanus cajan), an orphan legume crop of resource-poor farmers.</title>
        <authorList>
            <person name="Varshney R.K."/>
            <person name="Chen W."/>
            <person name="Li Y."/>
            <person name="Bharti A.K."/>
            <person name="Saxena R.K."/>
            <person name="Schlueter J.A."/>
            <person name="Donoghue M.T."/>
            <person name="Azam S."/>
            <person name="Fan G."/>
            <person name="Whaley A.M."/>
            <person name="Farmer A.D."/>
            <person name="Sheridan J."/>
            <person name="Iwata A."/>
            <person name="Tuteja R."/>
            <person name="Penmetsa R.V."/>
            <person name="Wu W."/>
            <person name="Upadhyaya H.D."/>
            <person name="Yang S.P."/>
            <person name="Shah T."/>
            <person name="Saxena K.B."/>
            <person name="Michael T."/>
            <person name="McCombie W.R."/>
            <person name="Yang B."/>
            <person name="Zhang G."/>
            <person name="Yang H."/>
            <person name="Wang J."/>
            <person name="Spillane C."/>
            <person name="Cook D.R."/>
            <person name="May G.D."/>
            <person name="Xu X."/>
            <person name="Jackson S.A."/>
        </authorList>
    </citation>
    <scope>NUCLEOTIDE SEQUENCE [LARGE SCALE GENOMIC DNA]</scope>
</reference>
<organism evidence="1 2">
    <name type="scientific">Cajanus cajan</name>
    <name type="common">Pigeon pea</name>
    <name type="synonym">Cajanus indicus</name>
    <dbReference type="NCBI Taxonomy" id="3821"/>
    <lineage>
        <taxon>Eukaryota</taxon>
        <taxon>Viridiplantae</taxon>
        <taxon>Streptophyta</taxon>
        <taxon>Embryophyta</taxon>
        <taxon>Tracheophyta</taxon>
        <taxon>Spermatophyta</taxon>
        <taxon>Magnoliopsida</taxon>
        <taxon>eudicotyledons</taxon>
        <taxon>Gunneridae</taxon>
        <taxon>Pentapetalae</taxon>
        <taxon>rosids</taxon>
        <taxon>fabids</taxon>
        <taxon>Fabales</taxon>
        <taxon>Fabaceae</taxon>
        <taxon>Papilionoideae</taxon>
        <taxon>50 kb inversion clade</taxon>
        <taxon>NPAAA clade</taxon>
        <taxon>indigoferoid/millettioid clade</taxon>
        <taxon>Phaseoleae</taxon>
        <taxon>Cajanus</taxon>
    </lineage>
</organism>
<name>A0A151QTX7_CAJCA</name>
<accession>A0A151QTX7</accession>
<protein>
    <submittedName>
        <fullName evidence="1">LINE-1 reverse transcriptase isogeny</fullName>
    </submittedName>
</protein>
<dbReference type="Gramene" id="C.cajan_43243.t">
    <property type="protein sequence ID" value="C.cajan_43243.t"/>
    <property type="gene ID" value="C.cajan_43243"/>
</dbReference>
<sequence>MIRRRKNTIMRIQNDSGDWIENQSDLENMETTFYRSLFTEHGDYEPFCLSNSLPEISQEDKNMLAAPLSHQEIWNAFSRMGNWKAPKPDGFHALFYKSLWSTVGPSLCRLIQNIQENPGKVAEINKTFITLITKVENMVSLKQMRPISLCNVFYKLHHERVMHAVSWETLCLPKSEGGLNMREARLINKSFMMNNCWSLCVQQVIRAKYSCGEEAIPVVIKRNVPSNLWRGICDAWDAVTPFIAWNIGDGKKTKFWKDRWLPSRIIFRDVALAHILVEVSDRKVHDYVSADGDWKVEEFHKLIPWSVII</sequence>
<dbReference type="AlphaFoldDB" id="A0A151QTX7"/>
<keyword evidence="1" id="KW-0695">RNA-directed DNA polymerase</keyword>
<proteinExistence type="predicted"/>
<dbReference type="Proteomes" id="UP000075243">
    <property type="component" value="Unassembled WGS sequence"/>
</dbReference>
<dbReference type="PANTHER" id="PTHR31635">
    <property type="entry name" value="REVERSE TRANSCRIPTASE DOMAIN-CONTAINING PROTEIN-RELATED"/>
    <property type="match status" value="1"/>
</dbReference>
<keyword evidence="1" id="KW-0808">Transferase</keyword>
<keyword evidence="1" id="KW-0548">Nucleotidyltransferase</keyword>